<sequence length="131" mass="15033">MHLGTAKIGSKAKRGRKPAFLDKFRASKEKKEAKYTFGRRNRRRSSYIRRRSFEFFPKNRLFPTGAERPVHFCTRPAPDILQPAPDGAISAQNRPTCKRIFDGKRSSSSFLDQILLHTCLLGLNRLKDAIL</sequence>
<keyword evidence="3" id="KW-1185">Reference proteome</keyword>
<dbReference type="EMBL" id="CAMAPE010000004">
    <property type="protein sequence ID" value="CAH9059967.1"/>
    <property type="molecule type" value="Genomic_DNA"/>
</dbReference>
<accession>A0A9P1DYA6</accession>
<feature type="region of interest" description="Disordered" evidence="1">
    <location>
        <begin position="1"/>
        <end position="22"/>
    </location>
</feature>
<dbReference type="AlphaFoldDB" id="A0A9P1DYA6"/>
<protein>
    <submittedName>
        <fullName evidence="2">Uncharacterized protein</fullName>
    </submittedName>
</protein>
<evidence type="ECO:0000313" key="3">
    <source>
        <dbReference type="Proteomes" id="UP001152484"/>
    </source>
</evidence>
<comment type="caution">
    <text evidence="2">The sequence shown here is derived from an EMBL/GenBank/DDBJ whole genome shotgun (WGS) entry which is preliminary data.</text>
</comment>
<reference evidence="2" key="1">
    <citation type="submission" date="2022-07" db="EMBL/GenBank/DDBJ databases">
        <authorList>
            <person name="Macas J."/>
            <person name="Novak P."/>
            <person name="Neumann P."/>
        </authorList>
    </citation>
    <scope>NUCLEOTIDE SEQUENCE</scope>
</reference>
<evidence type="ECO:0000256" key="1">
    <source>
        <dbReference type="SAM" id="MobiDB-lite"/>
    </source>
</evidence>
<name>A0A9P1DYA6_CUSEU</name>
<evidence type="ECO:0000313" key="2">
    <source>
        <dbReference type="EMBL" id="CAH9059967.1"/>
    </source>
</evidence>
<organism evidence="2 3">
    <name type="scientific">Cuscuta europaea</name>
    <name type="common">European dodder</name>
    <dbReference type="NCBI Taxonomy" id="41803"/>
    <lineage>
        <taxon>Eukaryota</taxon>
        <taxon>Viridiplantae</taxon>
        <taxon>Streptophyta</taxon>
        <taxon>Embryophyta</taxon>
        <taxon>Tracheophyta</taxon>
        <taxon>Spermatophyta</taxon>
        <taxon>Magnoliopsida</taxon>
        <taxon>eudicotyledons</taxon>
        <taxon>Gunneridae</taxon>
        <taxon>Pentapetalae</taxon>
        <taxon>asterids</taxon>
        <taxon>lamiids</taxon>
        <taxon>Solanales</taxon>
        <taxon>Convolvulaceae</taxon>
        <taxon>Cuscuteae</taxon>
        <taxon>Cuscuta</taxon>
        <taxon>Cuscuta subgen. Cuscuta</taxon>
    </lineage>
</organism>
<proteinExistence type="predicted"/>
<gene>
    <name evidence="2" type="ORF">CEURO_LOCUS1495</name>
</gene>
<dbReference type="Proteomes" id="UP001152484">
    <property type="component" value="Unassembled WGS sequence"/>
</dbReference>